<organism evidence="2 3">
    <name type="scientific">Pontibacter ruber</name>
    <dbReference type="NCBI Taxonomy" id="1343895"/>
    <lineage>
        <taxon>Bacteria</taxon>
        <taxon>Pseudomonadati</taxon>
        <taxon>Bacteroidota</taxon>
        <taxon>Cytophagia</taxon>
        <taxon>Cytophagales</taxon>
        <taxon>Hymenobacteraceae</taxon>
        <taxon>Pontibacter</taxon>
    </lineage>
</organism>
<comment type="caution">
    <text evidence="2">The sequence shown here is derived from an EMBL/GenBank/DDBJ whole genome shotgun (WGS) entry which is preliminary data.</text>
</comment>
<proteinExistence type="predicted"/>
<dbReference type="EMBL" id="JBHUIM010000001">
    <property type="protein sequence ID" value="MFD2246346.1"/>
    <property type="molecule type" value="Genomic_DNA"/>
</dbReference>
<dbReference type="SUPFAM" id="SSF54427">
    <property type="entry name" value="NTF2-like"/>
    <property type="match status" value="1"/>
</dbReference>
<dbReference type="Proteomes" id="UP001597374">
    <property type="component" value="Unassembled WGS sequence"/>
</dbReference>
<evidence type="ECO:0000313" key="2">
    <source>
        <dbReference type="EMBL" id="MFD2246346.1"/>
    </source>
</evidence>
<evidence type="ECO:0000259" key="1">
    <source>
        <dbReference type="Pfam" id="PF12680"/>
    </source>
</evidence>
<keyword evidence="3" id="KW-1185">Reference proteome</keyword>
<accession>A0ABW5CV55</accession>
<dbReference type="InterPro" id="IPR037401">
    <property type="entry name" value="SnoaL-like"/>
</dbReference>
<dbReference type="Gene3D" id="3.10.450.50">
    <property type="match status" value="1"/>
</dbReference>
<dbReference type="RefSeq" id="WP_250428048.1">
    <property type="nucleotide sequence ID" value="NZ_JALPRR010000001.1"/>
</dbReference>
<name>A0ABW5CV55_9BACT</name>
<gene>
    <name evidence="2" type="ORF">ACFSKP_08775</name>
</gene>
<feature type="domain" description="SnoaL-like" evidence="1">
    <location>
        <begin position="10"/>
        <end position="122"/>
    </location>
</feature>
<sequence>MENSEIRTIIERYTEAYNSFDVEGMMEYMHPEIVFENISDGEATLTLNGTDSFRAQAQEAAGYFSERQQRITNLEVQGDKAVVEVDYAAVLAIDLPNGLKAGDKLELQGKSVFTFKDGKIIRLQDFS</sequence>
<evidence type="ECO:0000313" key="3">
    <source>
        <dbReference type="Proteomes" id="UP001597374"/>
    </source>
</evidence>
<protein>
    <submittedName>
        <fullName evidence="2">Nuclear transport factor 2 family protein</fullName>
    </submittedName>
</protein>
<dbReference type="InterPro" id="IPR032710">
    <property type="entry name" value="NTF2-like_dom_sf"/>
</dbReference>
<reference evidence="3" key="1">
    <citation type="journal article" date="2019" name="Int. J. Syst. Evol. Microbiol.">
        <title>The Global Catalogue of Microorganisms (GCM) 10K type strain sequencing project: providing services to taxonomists for standard genome sequencing and annotation.</title>
        <authorList>
            <consortium name="The Broad Institute Genomics Platform"/>
            <consortium name="The Broad Institute Genome Sequencing Center for Infectious Disease"/>
            <person name="Wu L."/>
            <person name="Ma J."/>
        </authorList>
    </citation>
    <scope>NUCLEOTIDE SEQUENCE [LARGE SCALE GENOMIC DNA]</scope>
    <source>
        <strain evidence="3">CGMCC 4.1782</strain>
    </source>
</reference>
<dbReference type="Pfam" id="PF12680">
    <property type="entry name" value="SnoaL_2"/>
    <property type="match status" value="1"/>
</dbReference>